<gene>
    <name evidence="1" type="ORF">SISSUDRAFT_73479</name>
</gene>
<reference evidence="1 2" key="1">
    <citation type="journal article" date="2016" name="Mol. Biol. Evol.">
        <title>Comparative Genomics of Early-Diverging Mushroom-Forming Fungi Provides Insights into the Origins of Lignocellulose Decay Capabilities.</title>
        <authorList>
            <person name="Nagy L.G."/>
            <person name="Riley R."/>
            <person name="Tritt A."/>
            <person name="Adam C."/>
            <person name="Daum C."/>
            <person name="Floudas D."/>
            <person name="Sun H."/>
            <person name="Yadav J.S."/>
            <person name="Pangilinan J."/>
            <person name="Larsson K.H."/>
            <person name="Matsuura K."/>
            <person name="Barry K."/>
            <person name="Labutti K."/>
            <person name="Kuo R."/>
            <person name="Ohm R.A."/>
            <person name="Bhattacharya S.S."/>
            <person name="Shirouzu T."/>
            <person name="Yoshinaga Y."/>
            <person name="Martin F.M."/>
            <person name="Grigoriev I.V."/>
            <person name="Hibbett D.S."/>
        </authorList>
    </citation>
    <scope>NUCLEOTIDE SEQUENCE [LARGE SCALE GENOMIC DNA]</scope>
    <source>
        <strain evidence="1 2">HHB10207 ss-3</strain>
    </source>
</reference>
<evidence type="ECO:0000313" key="1">
    <source>
        <dbReference type="EMBL" id="KZT36353.1"/>
    </source>
</evidence>
<organism evidence="1 2">
    <name type="scientific">Sistotremastrum suecicum HHB10207 ss-3</name>
    <dbReference type="NCBI Taxonomy" id="1314776"/>
    <lineage>
        <taxon>Eukaryota</taxon>
        <taxon>Fungi</taxon>
        <taxon>Dikarya</taxon>
        <taxon>Basidiomycota</taxon>
        <taxon>Agaricomycotina</taxon>
        <taxon>Agaricomycetes</taxon>
        <taxon>Sistotremastrales</taxon>
        <taxon>Sistotremastraceae</taxon>
        <taxon>Sistotremastrum</taxon>
    </lineage>
</organism>
<sequence length="135" mass="14834">MLINIFRRSCRSGPPFTRGNSPKLIWHIVTCGCMKSSALNPPGRRLVLVLVNLISGVGVGPLNSSLNLNYPSSSACQSICLHLFHSRISSCTTRSATQYPKTFAFVLLFGKSPGHSPNDMRRARINDEALYRTAI</sequence>
<accession>A0A166BGK0</accession>
<proteinExistence type="predicted"/>
<dbReference type="Proteomes" id="UP000076798">
    <property type="component" value="Unassembled WGS sequence"/>
</dbReference>
<keyword evidence="2" id="KW-1185">Reference proteome</keyword>
<dbReference type="AlphaFoldDB" id="A0A166BGK0"/>
<dbReference type="EMBL" id="KV428110">
    <property type="protein sequence ID" value="KZT36353.1"/>
    <property type="molecule type" value="Genomic_DNA"/>
</dbReference>
<protein>
    <submittedName>
        <fullName evidence="1">Uncharacterized protein</fullName>
    </submittedName>
</protein>
<name>A0A166BGK0_9AGAM</name>
<evidence type="ECO:0000313" key="2">
    <source>
        <dbReference type="Proteomes" id="UP000076798"/>
    </source>
</evidence>